<dbReference type="Proteomes" id="UP000002191">
    <property type="component" value="Chromosome"/>
</dbReference>
<feature type="chain" id="PRO_5003211430" evidence="1">
    <location>
        <begin position="26"/>
        <end position="279"/>
    </location>
</feature>
<protein>
    <submittedName>
        <fullName evidence="2">Uncharacterized protein</fullName>
    </submittedName>
</protein>
<evidence type="ECO:0000256" key="1">
    <source>
        <dbReference type="SAM" id="SignalP"/>
    </source>
</evidence>
<organism evidence="2 3">
    <name type="scientific">Pseudodesulfovibrio aespoeensis (strain ATCC 700646 / DSM 10631 / Aspo-2)</name>
    <name type="common">Desulfovibrio aespoeensis</name>
    <dbReference type="NCBI Taxonomy" id="643562"/>
    <lineage>
        <taxon>Bacteria</taxon>
        <taxon>Pseudomonadati</taxon>
        <taxon>Thermodesulfobacteriota</taxon>
        <taxon>Desulfovibrionia</taxon>
        <taxon>Desulfovibrionales</taxon>
        <taxon>Desulfovibrionaceae</taxon>
    </lineage>
</organism>
<reference evidence="2 3" key="2">
    <citation type="journal article" date="2014" name="Genome Announc.">
        <title>Complete Genome Sequence of the Subsurface, Mesophilic Sulfate-Reducing Bacterium Desulfovibrio aespoeensis Aspo-2.</title>
        <authorList>
            <person name="Pedersen K."/>
            <person name="Bengtsson A."/>
            <person name="Edlund J."/>
            <person name="Rabe L."/>
            <person name="Hazen T."/>
            <person name="Chakraborty R."/>
            <person name="Goodwin L."/>
            <person name="Shapiro N."/>
        </authorList>
    </citation>
    <scope>NUCLEOTIDE SEQUENCE [LARGE SCALE GENOMIC DNA]</scope>
    <source>
        <strain evidence="3">ATCC 700646 / DSM 10631 / Aspo-2</strain>
    </source>
</reference>
<dbReference type="HOGENOM" id="CLU_1033377_0_0_7"/>
<dbReference type="AlphaFoldDB" id="E6VXP3"/>
<dbReference type="EMBL" id="CP002431">
    <property type="protein sequence ID" value="ADU61501.1"/>
    <property type="molecule type" value="Genomic_DNA"/>
</dbReference>
<feature type="signal peptide" evidence="1">
    <location>
        <begin position="1"/>
        <end position="25"/>
    </location>
</feature>
<reference evidence="3" key="1">
    <citation type="submission" date="2010-12" db="EMBL/GenBank/DDBJ databases">
        <title>Complete sequence of Desulfovibrio aespoeensis Aspo-2.</title>
        <authorList>
            <consortium name="US DOE Joint Genome Institute"/>
            <person name="Lucas S."/>
            <person name="Copeland A."/>
            <person name="Lapidus A."/>
            <person name="Cheng J.-F."/>
            <person name="Goodwin L."/>
            <person name="Pitluck S."/>
            <person name="Chertkov O."/>
            <person name="Misra M."/>
            <person name="Detter J.C."/>
            <person name="Han C."/>
            <person name="Tapia R."/>
            <person name="Land M."/>
            <person name="Hauser L."/>
            <person name="Kyrpides N."/>
            <person name="Ivanova N."/>
            <person name="Ovchinnikova G."/>
            <person name="Pedersen K."/>
            <person name="Jagevall S."/>
            <person name="Hazen T."/>
            <person name="Woyke T."/>
        </authorList>
    </citation>
    <scope>NUCLEOTIDE SEQUENCE [LARGE SCALE GENOMIC DNA]</scope>
    <source>
        <strain evidence="3">ATCC 700646 / DSM 10631 / Aspo-2</strain>
    </source>
</reference>
<evidence type="ECO:0000313" key="3">
    <source>
        <dbReference type="Proteomes" id="UP000002191"/>
    </source>
</evidence>
<dbReference type="OrthoDB" id="5464854at2"/>
<dbReference type="KEGG" id="das:Daes_0480"/>
<proteinExistence type="predicted"/>
<dbReference type="eggNOG" id="ENOG5031SHI">
    <property type="taxonomic scope" value="Bacteria"/>
</dbReference>
<gene>
    <name evidence="2" type="ordered locus">Daes_0480</name>
</gene>
<keyword evidence="1" id="KW-0732">Signal</keyword>
<dbReference type="RefSeq" id="WP_013513438.1">
    <property type="nucleotide sequence ID" value="NC_014844.1"/>
</dbReference>
<keyword evidence="3" id="KW-1185">Reference proteome</keyword>
<sequence length="279" mass="30921" precursor="true">MIMRKLMMALALVLTAMCSAAAAQAMTGVVEQSEDNGEVYYRLYDSGMGFLVGCGDDSMLSAEVRDYLSKNVGKQVVVNGTVIDTPVWGFCIDSPELPGVEPKPDQADNAATPTPSKLAEHDWIKLPKGLTAEEMEIIETSLTGIFWDPVYQVPMNNFVGVCRYFQERGFTVDASILYDEFEQPDADGIKGLHEILVTVANAAEGMALKLTLVVVYTCPPLKNELARRFGETRADSFLKLFGASLQTDQYPHDKWWPITPEDWFVILKSIIEKGYVEEG</sequence>
<name>E6VXP3_PSEA9</name>
<evidence type="ECO:0000313" key="2">
    <source>
        <dbReference type="EMBL" id="ADU61501.1"/>
    </source>
</evidence>
<accession>E6VXP3</accession>